<keyword evidence="2" id="KW-0238">DNA-binding</keyword>
<evidence type="ECO:0000256" key="1">
    <source>
        <dbReference type="ARBA" id="ARBA00023015"/>
    </source>
</evidence>
<dbReference type="SUPFAM" id="SSF51215">
    <property type="entry name" value="Regulatory protein AraC"/>
    <property type="match status" value="1"/>
</dbReference>
<evidence type="ECO:0000313" key="6">
    <source>
        <dbReference type="Proteomes" id="UP001232725"/>
    </source>
</evidence>
<keyword evidence="3" id="KW-0804">Transcription</keyword>
<evidence type="ECO:0000256" key="2">
    <source>
        <dbReference type="ARBA" id="ARBA00023125"/>
    </source>
</evidence>
<comment type="caution">
    <text evidence="5">The sequence shown here is derived from an EMBL/GenBank/DDBJ whole genome shotgun (WGS) entry which is preliminary data.</text>
</comment>
<dbReference type="PROSITE" id="PS01124">
    <property type="entry name" value="HTH_ARAC_FAMILY_2"/>
    <property type="match status" value="1"/>
</dbReference>
<dbReference type="RefSeq" id="WP_305994789.1">
    <property type="nucleotide sequence ID" value="NZ_JAVALS010000001.1"/>
</dbReference>
<proteinExistence type="predicted"/>
<keyword evidence="6" id="KW-1185">Reference proteome</keyword>
<dbReference type="PANTHER" id="PTHR46796">
    <property type="entry name" value="HTH-TYPE TRANSCRIPTIONAL ACTIVATOR RHAS-RELATED"/>
    <property type="match status" value="1"/>
</dbReference>
<feature type="domain" description="HTH araC/xylS-type" evidence="4">
    <location>
        <begin position="215"/>
        <end position="316"/>
    </location>
</feature>
<dbReference type="Pfam" id="PF14525">
    <property type="entry name" value="AraC_binding_2"/>
    <property type="match status" value="1"/>
</dbReference>
<evidence type="ECO:0000256" key="3">
    <source>
        <dbReference type="ARBA" id="ARBA00023163"/>
    </source>
</evidence>
<dbReference type="InterPro" id="IPR018060">
    <property type="entry name" value="HTH_AraC"/>
</dbReference>
<dbReference type="Pfam" id="PF12833">
    <property type="entry name" value="HTH_18"/>
    <property type="match status" value="1"/>
</dbReference>
<sequence>MLTASTGLQTINVADADSWRRATSQSFVPLDVSSTVRGDFHGSLRGLHVTAPDLSVIDVAASGHAVHRTDRLVAASAEAYFKLGIQMHGTGLLMQDGREAVLRPGDLAIYATDRPYTIAHDGDFRTLILMFPQTALDLPAEALKQITATTIDGTRGLGALVSPFLVQLAAQLESLERPNGIRLIRNALGLVTTLFHEELDQRPATGLDPHQLLLSQVQAYIEDHLGDPELSPGSIAAAHYISTRHLHELFKEIGTTVATSIRQRRLEHCRADLQDPVLASRPVTAIATRWGFLDSAHFSRVFRAAYGQSPSGCRATARGESSPVR</sequence>
<dbReference type="InterPro" id="IPR035418">
    <property type="entry name" value="AraC-bd_2"/>
</dbReference>
<reference evidence="5 6" key="1">
    <citation type="submission" date="2023-08" db="EMBL/GenBank/DDBJ databases">
        <title>Arthrobacter horti sp. nov., isolated from forest soil.</title>
        <authorList>
            <person name="Park M."/>
        </authorList>
    </citation>
    <scope>NUCLEOTIDE SEQUENCE [LARGE SCALE GENOMIC DNA]</scope>
    <source>
        <strain evidence="5 6">YJM1</strain>
    </source>
</reference>
<evidence type="ECO:0000259" key="4">
    <source>
        <dbReference type="PROSITE" id="PS01124"/>
    </source>
</evidence>
<dbReference type="Gene3D" id="1.10.10.60">
    <property type="entry name" value="Homeodomain-like"/>
    <property type="match status" value="1"/>
</dbReference>
<dbReference type="Proteomes" id="UP001232725">
    <property type="component" value="Unassembled WGS sequence"/>
</dbReference>
<name>A0ABT9IJI0_9MICC</name>
<accession>A0ABT9IJI0</accession>
<dbReference type="InterPro" id="IPR009057">
    <property type="entry name" value="Homeodomain-like_sf"/>
</dbReference>
<dbReference type="InterPro" id="IPR037923">
    <property type="entry name" value="HTH-like"/>
</dbReference>
<evidence type="ECO:0000313" key="5">
    <source>
        <dbReference type="EMBL" id="MDP5225748.1"/>
    </source>
</evidence>
<dbReference type="SUPFAM" id="SSF46689">
    <property type="entry name" value="Homeodomain-like"/>
    <property type="match status" value="1"/>
</dbReference>
<dbReference type="InterPro" id="IPR020449">
    <property type="entry name" value="Tscrpt_reg_AraC-type_HTH"/>
</dbReference>
<gene>
    <name evidence="5" type="ORF">Q9R02_01085</name>
</gene>
<dbReference type="EMBL" id="JAVALS010000001">
    <property type="protein sequence ID" value="MDP5225748.1"/>
    <property type="molecule type" value="Genomic_DNA"/>
</dbReference>
<dbReference type="PRINTS" id="PR00032">
    <property type="entry name" value="HTHARAC"/>
</dbReference>
<organism evidence="5 6">
    <name type="scientific">Arthrobacter horti</name>
    <dbReference type="NCBI Taxonomy" id="3068273"/>
    <lineage>
        <taxon>Bacteria</taxon>
        <taxon>Bacillati</taxon>
        <taxon>Actinomycetota</taxon>
        <taxon>Actinomycetes</taxon>
        <taxon>Micrococcales</taxon>
        <taxon>Micrococcaceae</taxon>
        <taxon>Arthrobacter</taxon>
    </lineage>
</organism>
<keyword evidence="1" id="KW-0805">Transcription regulation</keyword>
<dbReference type="SMART" id="SM00342">
    <property type="entry name" value="HTH_ARAC"/>
    <property type="match status" value="1"/>
</dbReference>
<protein>
    <submittedName>
        <fullName evidence="5">Helix-turn-helix domain-containing protein</fullName>
    </submittedName>
</protein>
<dbReference type="InterPro" id="IPR050204">
    <property type="entry name" value="AraC_XylS_family_regulators"/>
</dbReference>
<dbReference type="PANTHER" id="PTHR46796:SF6">
    <property type="entry name" value="ARAC SUBFAMILY"/>
    <property type="match status" value="1"/>
</dbReference>